<dbReference type="EMBL" id="MU864943">
    <property type="protein sequence ID" value="KAK4464957.1"/>
    <property type="molecule type" value="Genomic_DNA"/>
</dbReference>
<dbReference type="Proteomes" id="UP001321749">
    <property type="component" value="Unassembled WGS sequence"/>
</dbReference>
<feature type="chain" id="PRO_5043519030" description="Antifreeze protein" evidence="1">
    <location>
        <begin position="17"/>
        <end position="99"/>
    </location>
</feature>
<protein>
    <recommendedName>
        <fullName evidence="4">Antifreeze protein</fullName>
    </recommendedName>
</protein>
<feature type="signal peptide" evidence="1">
    <location>
        <begin position="1"/>
        <end position="16"/>
    </location>
</feature>
<organism evidence="2 3">
    <name type="scientific">Cladorrhinum samala</name>
    <dbReference type="NCBI Taxonomy" id="585594"/>
    <lineage>
        <taxon>Eukaryota</taxon>
        <taxon>Fungi</taxon>
        <taxon>Dikarya</taxon>
        <taxon>Ascomycota</taxon>
        <taxon>Pezizomycotina</taxon>
        <taxon>Sordariomycetes</taxon>
        <taxon>Sordariomycetidae</taxon>
        <taxon>Sordariales</taxon>
        <taxon>Podosporaceae</taxon>
        <taxon>Cladorrhinum</taxon>
    </lineage>
</organism>
<sequence>MKFFAAIAIFATAASAVTISLPSGVSIPSGVTLPSGVTIISAQPTATETVATGAGKVKAKRQTRAFGARQINIPGLTRTSSTAAAGANRAAATNKAKAA</sequence>
<evidence type="ECO:0000313" key="3">
    <source>
        <dbReference type="Proteomes" id="UP001321749"/>
    </source>
</evidence>
<keyword evidence="3" id="KW-1185">Reference proteome</keyword>
<accession>A0AAV9HVT0</accession>
<gene>
    <name evidence="2" type="ORF">QBC42DRAFT_283825</name>
</gene>
<reference evidence="2" key="1">
    <citation type="journal article" date="2023" name="Mol. Phylogenet. Evol.">
        <title>Genome-scale phylogeny and comparative genomics of the fungal order Sordariales.</title>
        <authorList>
            <person name="Hensen N."/>
            <person name="Bonometti L."/>
            <person name="Westerberg I."/>
            <person name="Brannstrom I.O."/>
            <person name="Guillou S."/>
            <person name="Cros-Aarteil S."/>
            <person name="Calhoun S."/>
            <person name="Haridas S."/>
            <person name="Kuo A."/>
            <person name="Mondo S."/>
            <person name="Pangilinan J."/>
            <person name="Riley R."/>
            <person name="LaButti K."/>
            <person name="Andreopoulos B."/>
            <person name="Lipzen A."/>
            <person name="Chen C."/>
            <person name="Yan M."/>
            <person name="Daum C."/>
            <person name="Ng V."/>
            <person name="Clum A."/>
            <person name="Steindorff A."/>
            <person name="Ohm R.A."/>
            <person name="Martin F."/>
            <person name="Silar P."/>
            <person name="Natvig D.O."/>
            <person name="Lalanne C."/>
            <person name="Gautier V."/>
            <person name="Ament-Velasquez S.L."/>
            <person name="Kruys A."/>
            <person name="Hutchinson M.I."/>
            <person name="Powell A.J."/>
            <person name="Barry K."/>
            <person name="Miller A.N."/>
            <person name="Grigoriev I.V."/>
            <person name="Debuchy R."/>
            <person name="Gladieux P."/>
            <person name="Hiltunen Thoren M."/>
            <person name="Johannesson H."/>
        </authorList>
    </citation>
    <scope>NUCLEOTIDE SEQUENCE</scope>
    <source>
        <strain evidence="2">PSN324</strain>
    </source>
</reference>
<comment type="caution">
    <text evidence="2">The sequence shown here is derived from an EMBL/GenBank/DDBJ whole genome shotgun (WGS) entry which is preliminary data.</text>
</comment>
<evidence type="ECO:0000313" key="2">
    <source>
        <dbReference type="EMBL" id="KAK4464957.1"/>
    </source>
</evidence>
<name>A0AAV9HVT0_9PEZI</name>
<proteinExistence type="predicted"/>
<reference evidence="2" key="2">
    <citation type="submission" date="2023-06" db="EMBL/GenBank/DDBJ databases">
        <authorList>
            <consortium name="Lawrence Berkeley National Laboratory"/>
            <person name="Mondo S.J."/>
            <person name="Hensen N."/>
            <person name="Bonometti L."/>
            <person name="Westerberg I."/>
            <person name="Brannstrom I.O."/>
            <person name="Guillou S."/>
            <person name="Cros-Aarteil S."/>
            <person name="Calhoun S."/>
            <person name="Haridas S."/>
            <person name="Kuo A."/>
            <person name="Pangilinan J."/>
            <person name="Riley R."/>
            <person name="Labutti K."/>
            <person name="Andreopoulos B."/>
            <person name="Lipzen A."/>
            <person name="Chen C."/>
            <person name="Yanf M."/>
            <person name="Daum C."/>
            <person name="Ng V."/>
            <person name="Clum A."/>
            <person name="Steindorff A."/>
            <person name="Ohm R."/>
            <person name="Martin F."/>
            <person name="Silar P."/>
            <person name="Natvig D."/>
            <person name="Lalanne C."/>
            <person name="Gautier V."/>
            <person name="Ament-Velasquez S.L."/>
            <person name="Kruys A."/>
            <person name="Hutchinson M.I."/>
            <person name="Powell A.J."/>
            <person name="Barry K."/>
            <person name="Miller A.N."/>
            <person name="Grigoriev I.V."/>
            <person name="Debuchy R."/>
            <person name="Gladieux P."/>
            <person name="Thoren M.H."/>
            <person name="Johannesson H."/>
        </authorList>
    </citation>
    <scope>NUCLEOTIDE SEQUENCE</scope>
    <source>
        <strain evidence="2">PSN324</strain>
    </source>
</reference>
<dbReference type="AlphaFoldDB" id="A0AAV9HVT0"/>
<keyword evidence="1" id="KW-0732">Signal</keyword>
<evidence type="ECO:0008006" key="4">
    <source>
        <dbReference type="Google" id="ProtNLM"/>
    </source>
</evidence>
<evidence type="ECO:0000256" key="1">
    <source>
        <dbReference type="SAM" id="SignalP"/>
    </source>
</evidence>